<organism evidence="2">
    <name type="scientific">freshwater metagenome</name>
    <dbReference type="NCBI Taxonomy" id="449393"/>
    <lineage>
        <taxon>unclassified sequences</taxon>
        <taxon>metagenomes</taxon>
        <taxon>ecological metagenomes</taxon>
    </lineage>
</organism>
<reference evidence="2" key="1">
    <citation type="submission" date="2020-05" db="EMBL/GenBank/DDBJ databases">
        <authorList>
            <person name="Chiriac C."/>
            <person name="Salcher M."/>
            <person name="Ghai R."/>
            <person name="Kavagutti S V."/>
        </authorList>
    </citation>
    <scope>NUCLEOTIDE SEQUENCE</scope>
</reference>
<protein>
    <submittedName>
        <fullName evidence="2">Unannotated protein</fullName>
    </submittedName>
</protein>
<dbReference type="SUPFAM" id="SSF53474">
    <property type="entry name" value="alpha/beta-Hydrolases"/>
    <property type="match status" value="1"/>
</dbReference>
<sequence>MASTHVDALRVIAVGHSAGGSAVERLASFETATKGTKSTLKGFIGLAGASIGAWSQSLAAPFNTIPQMPGLFVTGQLDNVVSVSAIESAYGSLTKSRRLIELTNAGHQAFSDLCQINPGEGGLTALALALNITIPSNLSGLASDGCSSPAEPVTTSWRPTQQAVIAQIRYIFGADKKTTALTGIKTSFPASVAINTTAPLP</sequence>
<evidence type="ECO:0000259" key="1">
    <source>
        <dbReference type="Pfam" id="PF03959"/>
    </source>
</evidence>
<gene>
    <name evidence="2" type="ORF">UFOPK2958_00738</name>
</gene>
<accession>A0A6J6WPV2</accession>
<dbReference type="AlphaFoldDB" id="A0A6J6WPV2"/>
<dbReference type="InterPro" id="IPR029058">
    <property type="entry name" value="AB_hydrolase_fold"/>
</dbReference>
<name>A0A6J6WPV2_9ZZZZ</name>
<proteinExistence type="predicted"/>
<dbReference type="Gene3D" id="3.40.50.1820">
    <property type="entry name" value="alpha/beta hydrolase"/>
    <property type="match status" value="1"/>
</dbReference>
<feature type="domain" description="Serine hydrolase" evidence="1">
    <location>
        <begin position="14"/>
        <end position="101"/>
    </location>
</feature>
<dbReference type="Pfam" id="PF03959">
    <property type="entry name" value="FSH1"/>
    <property type="match status" value="1"/>
</dbReference>
<evidence type="ECO:0000313" key="2">
    <source>
        <dbReference type="EMBL" id="CAB4784217.1"/>
    </source>
</evidence>
<dbReference type="InterPro" id="IPR005645">
    <property type="entry name" value="FSH-like_dom"/>
</dbReference>
<dbReference type="EMBL" id="CAFAAB010000072">
    <property type="protein sequence ID" value="CAB4784217.1"/>
    <property type="molecule type" value="Genomic_DNA"/>
</dbReference>